<protein>
    <submittedName>
        <fullName evidence="2">Unannotated protein</fullName>
    </submittedName>
</protein>
<dbReference type="InterPro" id="IPR002347">
    <property type="entry name" value="SDR_fam"/>
</dbReference>
<dbReference type="EMBL" id="CAFBQB010000026">
    <property type="protein sequence ID" value="CAB5040612.1"/>
    <property type="molecule type" value="Genomic_DNA"/>
</dbReference>
<dbReference type="Gene3D" id="3.40.50.720">
    <property type="entry name" value="NAD(P)-binding Rossmann-like Domain"/>
    <property type="match status" value="1"/>
</dbReference>
<dbReference type="PRINTS" id="PR00080">
    <property type="entry name" value="SDRFAMILY"/>
</dbReference>
<proteinExistence type="inferred from homology"/>
<dbReference type="GO" id="GO:0016616">
    <property type="term" value="F:oxidoreductase activity, acting on the CH-OH group of donors, NAD or NADP as acceptor"/>
    <property type="evidence" value="ECO:0007669"/>
    <property type="project" value="TreeGrafter"/>
</dbReference>
<dbReference type="PANTHER" id="PTHR42760">
    <property type="entry name" value="SHORT-CHAIN DEHYDROGENASES/REDUCTASES FAMILY MEMBER"/>
    <property type="match status" value="1"/>
</dbReference>
<evidence type="ECO:0000313" key="2">
    <source>
        <dbReference type="EMBL" id="CAB5040612.1"/>
    </source>
</evidence>
<sequence length="242" mass="25864">MKVTVTGAASGIGKATVLELLDMGAEVLAVDLPNSNLDYLVDSKGEKLFADVADQDSRNMIIDKSVGFDGLVNAAGKIETKKLMDYSISDLRELFMVNFESAWDLTSKIGATMPTGGSIVNISSAGAKIVTNSNVGPYSATKAAILSMTRTFSYEFAPRGIRVNAICPGLIETPMQDKVNNDLALSQGISLQEIVGKRVELIPMKRFGTSAECARIIIFLLSENSSYITGQSLNVTGGWVTH</sequence>
<dbReference type="InterPro" id="IPR020904">
    <property type="entry name" value="Sc_DH/Rdtase_CS"/>
</dbReference>
<dbReference type="AlphaFoldDB" id="A0A6J7SIG5"/>
<comment type="similarity">
    <text evidence="1">Belongs to the short-chain dehydrogenases/reductases (SDR) family.</text>
</comment>
<reference evidence="2" key="1">
    <citation type="submission" date="2020-05" db="EMBL/GenBank/DDBJ databases">
        <authorList>
            <person name="Chiriac C."/>
            <person name="Salcher M."/>
            <person name="Ghai R."/>
            <person name="Kavagutti S V."/>
        </authorList>
    </citation>
    <scope>NUCLEOTIDE SEQUENCE</scope>
</reference>
<dbReference type="FunFam" id="3.40.50.720:FF:000084">
    <property type="entry name" value="Short-chain dehydrogenase reductase"/>
    <property type="match status" value="1"/>
</dbReference>
<dbReference type="CDD" id="cd05233">
    <property type="entry name" value="SDR_c"/>
    <property type="match status" value="1"/>
</dbReference>
<accession>A0A6J7SIG5</accession>
<gene>
    <name evidence="2" type="ORF">UFOPK4248_00310</name>
</gene>
<dbReference type="PRINTS" id="PR00081">
    <property type="entry name" value="GDHRDH"/>
</dbReference>
<dbReference type="Pfam" id="PF13561">
    <property type="entry name" value="adh_short_C2"/>
    <property type="match status" value="1"/>
</dbReference>
<dbReference type="PROSITE" id="PS00061">
    <property type="entry name" value="ADH_SHORT"/>
    <property type="match status" value="1"/>
</dbReference>
<dbReference type="SUPFAM" id="SSF51735">
    <property type="entry name" value="NAD(P)-binding Rossmann-fold domains"/>
    <property type="match status" value="1"/>
</dbReference>
<evidence type="ECO:0000256" key="1">
    <source>
        <dbReference type="ARBA" id="ARBA00006484"/>
    </source>
</evidence>
<organism evidence="2">
    <name type="scientific">freshwater metagenome</name>
    <dbReference type="NCBI Taxonomy" id="449393"/>
    <lineage>
        <taxon>unclassified sequences</taxon>
        <taxon>metagenomes</taxon>
        <taxon>ecological metagenomes</taxon>
    </lineage>
</organism>
<name>A0A6J7SIG5_9ZZZZ</name>
<dbReference type="InterPro" id="IPR036291">
    <property type="entry name" value="NAD(P)-bd_dom_sf"/>
</dbReference>